<dbReference type="EMBL" id="JACJJL010000004">
    <property type="protein sequence ID" value="MBM6660898.1"/>
    <property type="molecule type" value="Genomic_DNA"/>
</dbReference>
<protein>
    <submittedName>
        <fullName evidence="1">Uncharacterized protein</fullName>
    </submittedName>
</protein>
<reference evidence="1 2" key="1">
    <citation type="journal article" date="2021" name="Sci. Rep.">
        <title>The distribution of antibiotic resistance genes in chicken gut microbiota commensals.</title>
        <authorList>
            <person name="Juricova H."/>
            <person name="Matiasovicova J."/>
            <person name="Kubasova T."/>
            <person name="Cejkova D."/>
            <person name="Rychlik I."/>
        </authorList>
    </citation>
    <scope>NUCLEOTIDE SEQUENCE [LARGE SCALE GENOMIC DNA]</scope>
    <source>
        <strain evidence="1 2">An819</strain>
    </source>
</reference>
<gene>
    <name evidence="1" type="ORF">H6B30_03860</name>
</gene>
<dbReference type="RefSeq" id="WP_205108097.1">
    <property type="nucleotide sequence ID" value="NZ_JACJJL010000004.1"/>
</dbReference>
<dbReference type="AlphaFoldDB" id="A0A938WLH7"/>
<dbReference type="Proteomes" id="UP000764045">
    <property type="component" value="Unassembled WGS sequence"/>
</dbReference>
<evidence type="ECO:0000313" key="2">
    <source>
        <dbReference type="Proteomes" id="UP000764045"/>
    </source>
</evidence>
<sequence>MGIGALFWAHWINPRGFLGVKELGSKGVKTIVFLAGVRELRGVRWSYKELEGVRGQ</sequence>
<accession>A0A938WLH7</accession>
<proteinExistence type="predicted"/>
<comment type="caution">
    <text evidence="1">The sequence shown here is derived from an EMBL/GenBank/DDBJ whole genome shotgun (WGS) entry which is preliminary data.</text>
</comment>
<name>A0A938WLH7_9BACT</name>
<evidence type="ECO:0000313" key="1">
    <source>
        <dbReference type="EMBL" id="MBM6660898.1"/>
    </source>
</evidence>
<keyword evidence="2" id="KW-1185">Reference proteome</keyword>
<organism evidence="1 2">
    <name type="scientific">Marseilla massiliensis</name>
    <dbReference type="NCBI Taxonomy" id="1841864"/>
    <lineage>
        <taxon>Bacteria</taxon>
        <taxon>Pseudomonadati</taxon>
        <taxon>Bacteroidota</taxon>
        <taxon>Bacteroidia</taxon>
        <taxon>Bacteroidales</taxon>
        <taxon>Prevotellaceae</taxon>
        <taxon>Marseilla</taxon>
    </lineage>
</organism>